<protein>
    <submittedName>
        <fullName evidence="1">Uncharacterized protein</fullName>
    </submittedName>
</protein>
<organism evidence="1 2">
    <name type="scientific">Butyricicoccus faecihominis</name>
    <dbReference type="NCBI Taxonomy" id="1712515"/>
    <lineage>
        <taxon>Bacteria</taxon>
        <taxon>Bacillati</taxon>
        <taxon>Bacillota</taxon>
        <taxon>Clostridia</taxon>
        <taxon>Eubacteriales</taxon>
        <taxon>Butyricicoccaceae</taxon>
        <taxon>Butyricicoccus</taxon>
    </lineage>
</organism>
<accession>A0ABQ1DY96</accession>
<comment type="caution">
    <text evidence="1">The sequence shown here is derived from an EMBL/GenBank/DDBJ whole genome shotgun (WGS) entry which is preliminary data.</text>
</comment>
<sequence length="75" mass="8301">MSLPFCSRGECRSSRGECRSPRAGRRNVPVVVHGEIPARKWRTACAVRAHRKAGACDRFAILENALCLSHSACYN</sequence>
<name>A0ABQ1DY96_9FIRM</name>
<proteinExistence type="predicted"/>
<reference evidence="1 2" key="1">
    <citation type="submission" date="2020-06" db="EMBL/GenBank/DDBJ databases">
        <title>Characterization of fructooligosaccharide metabolism and fructooligosaccharide-degrading enzymes in human commensal butyrate producers.</title>
        <authorList>
            <person name="Tanno H."/>
            <person name="Fujii T."/>
            <person name="Hirano K."/>
            <person name="Maeno S."/>
            <person name="Tonozuka T."/>
            <person name="Sakamoto M."/>
            <person name="Ohkuma M."/>
            <person name="Tochio T."/>
            <person name="Endo A."/>
        </authorList>
    </citation>
    <scope>NUCLEOTIDE SEQUENCE [LARGE SCALE GENOMIC DNA]</scope>
    <source>
        <strain evidence="1 2">JCM 31056</strain>
    </source>
</reference>
<evidence type="ECO:0000313" key="2">
    <source>
        <dbReference type="Proteomes" id="UP000620147"/>
    </source>
</evidence>
<keyword evidence="2" id="KW-1185">Reference proteome</keyword>
<gene>
    <name evidence="1" type="ORF">BUFA31_08500</name>
</gene>
<dbReference type="Proteomes" id="UP000620147">
    <property type="component" value="Unassembled WGS sequence"/>
</dbReference>
<dbReference type="EMBL" id="BLYJ01000007">
    <property type="protein sequence ID" value="GFO87686.1"/>
    <property type="molecule type" value="Genomic_DNA"/>
</dbReference>
<evidence type="ECO:0000313" key="1">
    <source>
        <dbReference type="EMBL" id="GFO87686.1"/>
    </source>
</evidence>